<keyword evidence="3" id="KW-1185">Reference proteome</keyword>
<dbReference type="EMBL" id="JAUTDP010000016">
    <property type="protein sequence ID" value="KAK3388306.1"/>
    <property type="molecule type" value="Genomic_DNA"/>
</dbReference>
<gene>
    <name evidence="2" type="ORF">B0T20DRAFT_465058</name>
</gene>
<evidence type="ECO:0000256" key="1">
    <source>
        <dbReference type="SAM" id="MobiDB-lite"/>
    </source>
</evidence>
<dbReference type="Proteomes" id="UP001281003">
    <property type="component" value="Unassembled WGS sequence"/>
</dbReference>
<accession>A0AAE0NV88</accession>
<sequence>MLPPISPSSGFHWHHPGGVDSTFSYLNQPLEDELARDPSVAYLEPVPDPPQGEPPLIPLHYPFKGIHQECPPLNFAQDPDDEEDPDDKDWMDNRPADCYSNQEFNDRKEDATEEIKREWPLDHLTYVSYPMRAPDVLRHGWVNPESNAYLRPGTKNYQGPVINKNECGPDGIRLLFVSWLKSYSIDAATGVSVGLWRTHGTGELVVVKRIKGYWQSDLIYSPRTTLFHRRGPNVPQEQVGGPFPPGEIRFMDLPDNRTQRVTRGGFRFPWNPLMTCFPQTHAYQIHDYPSDMQNITHFGKFYNGGTVEGVIARYKDLKKPVPEPFIWHVIAQVGRAFKYMHTGRTMPDKTQPRGSLRGPPPQGDQEDEWNRQEDERARTWTKVSHYDAHQANIWLHFPTEHEREHDAAAEAHCLAHFDENFPQVILGDFGVAFNEHDRNHVRRRWGLDACPDMPDYETWRDKAEFGLTLVHLLLAGLGFEEVPMFNHRQHPTDWDDRHARYLRREARYSGELIDVVRRFRHVAYMCDLSRFAERAEHFFDNRVAYEYRRWKEDGWNLSLAPNSAWFHNTMIDIADYHVNAERTRLAQAAQARIRLANAAQPPQNNPNNPNNAAQNPQNNLALLLLHNRNQAAQPPPPHGHGAPPTLHSTLHQRIATMPYLIKSRLKHSQWGPHPIHNRYAIPVPGRATFRSKARSLYLRKLRRPITAAFHQHPPDPMAEMDKDKLWVQRTYRMERVRYKRPRRIEVEREWKGD</sequence>
<organism evidence="2 3">
    <name type="scientific">Sordaria brevicollis</name>
    <dbReference type="NCBI Taxonomy" id="83679"/>
    <lineage>
        <taxon>Eukaryota</taxon>
        <taxon>Fungi</taxon>
        <taxon>Dikarya</taxon>
        <taxon>Ascomycota</taxon>
        <taxon>Pezizomycotina</taxon>
        <taxon>Sordariomycetes</taxon>
        <taxon>Sordariomycetidae</taxon>
        <taxon>Sordariales</taxon>
        <taxon>Sordariaceae</taxon>
        <taxon>Sordaria</taxon>
    </lineage>
</organism>
<feature type="compositionally biased region" description="Acidic residues" evidence="1">
    <location>
        <begin position="78"/>
        <end position="87"/>
    </location>
</feature>
<comment type="caution">
    <text evidence="2">The sequence shown here is derived from an EMBL/GenBank/DDBJ whole genome shotgun (WGS) entry which is preliminary data.</text>
</comment>
<feature type="region of interest" description="Disordered" evidence="1">
    <location>
        <begin position="70"/>
        <end position="101"/>
    </location>
</feature>
<feature type="region of interest" description="Disordered" evidence="1">
    <location>
        <begin position="343"/>
        <end position="376"/>
    </location>
</feature>
<evidence type="ECO:0000313" key="2">
    <source>
        <dbReference type="EMBL" id="KAK3388306.1"/>
    </source>
</evidence>
<proteinExistence type="predicted"/>
<reference evidence="2" key="2">
    <citation type="submission" date="2023-07" db="EMBL/GenBank/DDBJ databases">
        <authorList>
            <consortium name="Lawrence Berkeley National Laboratory"/>
            <person name="Haridas S."/>
            <person name="Hensen N."/>
            <person name="Bonometti L."/>
            <person name="Westerberg I."/>
            <person name="Brannstrom I.O."/>
            <person name="Guillou S."/>
            <person name="Cros-Aarteil S."/>
            <person name="Calhoun S."/>
            <person name="Kuo A."/>
            <person name="Mondo S."/>
            <person name="Pangilinan J."/>
            <person name="Riley R."/>
            <person name="LaButti K."/>
            <person name="Andreopoulos B."/>
            <person name="Lipzen A."/>
            <person name="Chen C."/>
            <person name="Yanf M."/>
            <person name="Daum C."/>
            <person name="Ng V."/>
            <person name="Clum A."/>
            <person name="Steindorff A."/>
            <person name="Ohm R."/>
            <person name="Martin F."/>
            <person name="Silar P."/>
            <person name="Natvig D."/>
            <person name="Lalanne C."/>
            <person name="Gautier V."/>
            <person name="Ament-velasquez S.L."/>
            <person name="Kruys A."/>
            <person name="Hutchinson M.I."/>
            <person name="Powell A.J."/>
            <person name="Barry K."/>
            <person name="Miller A.N."/>
            <person name="Grigoriev I.V."/>
            <person name="Debuchy R."/>
            <person name="Gladieux P."/>
            <person name="Thoren M.H."/>
            <person name="Johannesson H."/>
        </authorList>
    </citation>
    <scope>NUCLEOTIDE SEQUENCE</scope>
    <source>
        <strain evidence="2">FGSC 1904</strain>
    </source>
</reference>
<protein>
    <submittedName>
        <fullName evidence="2">Uncharacterized protein</fullName>
    </submittedName>
</protein>
<dbReference type="AlphaFoldDB" id="A0AAE0NV88"/>
<name>A0AAE0NV88_SORBR</name>
<reference evidence="2" key="1">
    <citation type="journal article" date="2023" name="Mol. Phylogenet. Evol.">
        <title>Genome-scale phylogeny and comparative genomics of the fungal order Sordariales.</title>
        <authorList>
            <person name="Hensen N."/>
            <person name="Bonometti L."/>
            <person name="Westerberg I."/>
            <person name="Brannstrom I.O."/>
            <person name="Guillou S."/>
            <person name="Cros-Aarteil S."/>
            <person name="Calhoun S."/>
            <person name="Haridas S."/>
            <person name="Kuo A."/>
            <person name="Mondo S."/>
            <person name="Pangilinan J."/>
            <person name="Riley R."/>
            <person name="LaButti K."/>
            <person name="Andreopoulos B."/>
            <person name="Lipzen A."/>
            <person name="Chen C."/>
            <person name="Yan M."/>
            <person name="Daum C."/>
            <person name="Ng V."/>
            <person name="Clum A."/>
            <person name="Steindorff A."/>
            <person name="Ohm R.A."/>
            <person name="Martin F."/>
            <person name="Silar P."/>
            <person name="Natvig D.O."/>
            <person name="Lalanne C."/>
            <person name="Gautier V."/>
            <person name="Ament-Velasquez S.L."/>
            <person name="Kruys A."/>
            <person name="Hutchinson M.I."/>
            <person name="Powell A.J."/>
            <person name="Barry K."/>
            <person name="Miller A.N."/>
            <person name="Grigoriev I.V."/>
            <person name="Debuchy R."/>
            <person name="Gladieux P."/>
            <person name="Hiltunen Thoren M."/>
            <person name="Johannesson H."/>
        </authorList>
    </citation>
    <scope>NUCLEOTIDE SEQUENCE</scope>
    <source>
        <strain evidence="2">FGSC 1904</strain>
    </source>
</reference>
<evidence type="ECO:0000313" key="3">
    <source>
        <dbReference type="Proteomes" id="UP001281003"/>
    </source>
</evidence>